<feature type="region of interest" description="Disordered" evidence="1">
    <location>
        <begin position="29"/>
        <end position="54"/>
    </location>
</feature>
<dbReference type="OrthoDB" id="3243310at2759"/>
<evidence type="ECO:0000313" key="3">
    <source>
        <dbReference type="Proteomes" id="UP000183567"/>
    </source>
</evidence>
<organism evidence="2 3">
    <name type="scientific">Rhizopogon vesiculosus</name>
    <dbReference type="NCBI Taxonomy" id="180088"/>
    <lineage>
        <taxon>Eukaryota</taxon>
        <taxon>Fungi</taxon>
        <taxon>Dikarya</taxon>
        <taxon>Basidiomycota</taxon>
        <taxon>Agaricomycotina</taxon>
        <taxon>Agaricomycetes</taxon>
        <taxon>Agaricomycetidae</taxon>
        <taxon>Boletales</taxon>
        <taxon>Suillineae</taxon>
        <taxon>Rhizopogonaceae</taxon>
        <taxon>Rhizopogon</taxon>
    </lineage>
</organism>
<feature type="non-terminal residue" evidence="2">
    <location>
        <position position="140"/>
    </location>
</feature>
<sequence length="140" mass="15201">MSPSSRQRAIRARPLPTVPCVVQTYNAANKPANTPPPAQHSFSPPNIHAHINSMNPTISYPHPINRIAAPHFLKQHTMEENWQMVEELMAEIERADYTQAMSQQPPVPGMSGVAYAGTPHSQTAAPSPLINSVQASPAPP</sequence>
<proteinExistence type="predicted"/>
<gene>
    <name evidence="2" type="ORF">AZE42_11440</name>
</gene>
<reference evidence="2 3" key="1">
    <citation type="submission" date="2016-03" db="EMBL/GenBank/DDBJ databases">
        <title>Comparative genomics of the ectomycorrhizal sister species Rhizopogon vinicolor and Rhizopogon vesiculosus (Basidiomycota: Boletales) reveals a divergence of the mating type B locus.</title>
        <authorList>
            <person name="Mujic A.B."/>
            <person name="Kuo A."/>
            <person name="Tritt A."/>
            <person name="Lipzen A."/>
            <person name="Chen C."/>
            <person name="Johnson J."/>
            <person name="Sharma A."/>
            <person name="Barry K."/>
            <person name="Grigoriev I.V."/>
            <person name="Spatafora J.W."/>
        </authorList>
    </citation>
    <scope>NUCLEOTIDE SEQUENCE [LARGE SCALE GENOMIC DNA]</scope>
    <source>
        <strain evidence="2 3">AM-OR11-056</strain>
    </source>
</reference>
<evidence type="ECO:0000313" key="2">
    <source>
        <dbReference type="EMBL" id="OJA09434.1"/>
    </source>
</evidence>
<feature type="compositionally biased region" description="Polar residues" evidence="1">
    <location>
        <begin position="119"/>
        <end position="140"/>
    </location>
</feature>
<keyword evidence="3" id="KW-1185">Reference proteome</keyword>
<dbReference type="EMBL" id="LVVM01005928">
    <property type="protein sequence ID" value="OJA09434.1"/>
    <property type="molecule type" value="Genomic_DNA"/>
</dbReference>
<accession>A0A1J8QJ12</accession>
<dbReference type="Proteomes" id="UP000183567">
    <property type="component" value="Unassembled WGS sequence"/>
</dbReference>
<name>A0A1J8QJ12_9AGAM</name>
<evidence type="ECO:0000256" key="1">
    <source>
        <dbReference type="SAM" id="MobiDB-lite"/>
    </source>
</evidence>
<comment type="caution">
    <text evidence="2">The sequence shown here is derived from an EMBL/GenBank/DDBJ whole genome shotgun (WGS) entry which is preliminary data.</text>
</comment>
<dbReference type="STRING" id="180088.A0A1J8QJ12"/>
<protein>
    <submittedName>
        <fullName evidence="2">Uncharacterized protein</fullName>
    </submittedName>
</protein>
<dbReference type="AlphaFoldDB" id="A0A1J8QJ12"/>
<feature type="region of interest" description="Disordered" evidence="1">
    <location>
        <begin position="102"/>
        <end position="140"/>
    </location>
</feature>